<dbReference type="Proteomes" id="UP000676194">
    <property type="component" value="Chromosome"/>
</dbReference>
<dbReference type="KEGG" id="tsph:KIH39_00750"/>
<dbReference type="AlphaFoldDB" id="A0A8E6B8I4"/>
<keyword evidence="2" id="KW-1185">Reference proteome</keyword>
<evidence type="ECO:0000313" key="2">
    <source>
        <dbReference type="Proteomes" id="UP000676194"/>
    </source>
</evidence>
<reference evidence="1" key="1">
    <citation type="submission" date="2021-05" db="EMBL/GenBank/DDBJ databases">
        <title>Complete genome sequence of the cellulolytic planctomycete Telmatocola sphagniphila SP2T and characterization of the first cellulase from planctomycetes.</title>
        <authorList>
            <person name="Rakitin A.L."/>
            <person name="Beletsky A.V."/>
            <person name="Naumoff D.G."/>
            <person name="Kulichevskaya I.S."/>
            <person name="Mardanov A.V."/>
            <person name="Ravin N.V."/>
            <person name="Dedysh S.N."/>
        </authorList>
    </citation>
    <scope>NUCLEOTIDE SEQUENCE</scope>
    <source>
        <strain evidence="1">SP2T</strain>
    </source>
</reference>
<accession>A0A8E6B8I4</accession>
<dbReference type="RefSeq" id="WP_213497370.1">
    <property type="nucleotide sequence ID" value="NZ_CP074694.1"/>
</dbReference>
<sequence>MSAIPIKIVRRQDKALVDAILHTELTPKVLGDTEKEWGPIRLAAAKKLHAAGKFQGIPQHFHWDWDRKSGKLKLLSYQSLGIECAGKFQGLLMVDLAGRVARIDPDVGKPLVYIEYLEAAPWNLSMMVDTPMYCGIGPVLMQAAVELSCDQGFHGRLGLHALPQSEGFYRDDYEMQCCGPDASFEDLPYYEMTRVIAARFTTNSSGGAV</sequence>
<organism evidence="1 2">
    <name type="scientific">Telmatocola sphagniphila</name>
    <dbReference type="NCBI Taxonomy" id="1123043"/>
    <lineage>
        <taxon>Bacteria</taxon>
        <taxon>Pseudomonadati</taxon>
        <taxon>Planctomycetota</taxon>
        <taxon>Planctomycetia</taxon>
        <taxon>Gemmatales</taxon>
        <taxon>Gemmataceae</taxon>
    </lineage>
</organism>
<dbReference type="EMBL" id="CP074694">
    <property type="protein sequence ID" value="QVL32478.1"/>
    <property type="molecule type" value="Genomic_DNA"/>
</dbReference>
<proteinExistence type="predicted"/>
<protein>
    <submittedName>
        <fullName evidence="1">Uncharacterized protein</fullName>
    </submittedName>
</protein>
<evidence type="ECO:0000313" key="1">
    <source>
        <dbReference type="EMBL" id="QVL32478.1"/>
    </source>
</evidence>
<gene>
    <name evidence="1" type="ORF">KIH39_00750</name>
</gene>
<name>A0A8E6B8I4_9BACT</name>